<dbReference type="InterPro" id="IPR003018">
    <property type="entry name" value="GAF"/>
</dbReference>
<dbReference type="Pfam" id="PF13185">
    <property type="entry name" value="GAF_2"/>
    <property type="match status" value="1"/>
</dbReference>
<name>A0ABP5EM03_9ACTN</name>
<dbReference type="RefSeq" id="WP_344662215.1">
    <property type="nucleotide sequence ID" value="NZ_BAAAQM010000069.1"/>
</dbReference>
<dbReference type="Pfam" id="PF07730">
    <property type="entry name" value="HisKA_3"/>
    <property type="match status" value="1"/>
</dbReference>
<evidence type="ECO:0000256" key="3">
    <source>
        <dbReference type="ARBA" id="ARBA00023012"/>
    </source>
</evidence>
<dbReference type="Pfam" id="PF02518">
    <property type="entry name" value="HATPase_c"/>
    <property type="match status" value="1"/>
</dbReference>
<reference evidence="7" key="1">
    <citation type="journal article" date="2019" name="Int. J. Syst. Evol. Microbiol.">
        <title>The Global Catalogue of Microorganisms (GCM) 10K type strain sequencing project: providing services to taxonomists for standard genome sequencing and annotation.</title>
        <authorList>
            <consortium name="The Broad Institute Genomics Platform"/>
            <consortium name="The Broad Institute Genome Sequencing Center for Infectious Disease"/>
            <person name="Wu L."/>
            <person name="Ma J."/>
        </authorList>
    </citation>
    <scope>NUCLEOTIDE SEQUENCE [LARGE SCALE GENOMIC DNA]</scope>
    <source>
        <strain evidence="7">JCM 16013</strain>
    </source>
</reference>
<protein>
    <submittedName>
        <fullName evidence="6">Two-component system sensor histidine kinase</fullName>
    </submittedName>
</protein>
<dbReference type="Gene3D" id="3.30.450.40">
    <property type="match status" value="2"/>
</dbReference>
<dbReference type="SMART" id="SM00065">
    <property type="entry name" value="GAF"/>
    <property type="match status" value="2"/>
</dbReference>
<dbReference type="GO" id="GO:0016301">
    <property type="term" value="F:kinase activity"/>
    <property type="evidence" value="ECO:0007669"/>
    <property type="project" value="UniProtKB-KW"/>
</dbReference>
<dbReference type="InterPro" id="IPR050482">
    <property type="entry name" value="Sensor_HK_TwoCompSys"/>
</dbReference>
<feature type="domain" description="GAF" evidence="4">
    <location>
        <begin position="224"/>
        <end position="368"/>
    </location>
</feature>
<evidence type="ECO:0000256" key="2">
    <source>
        <dbReference type="ARBA" id="ARBA00022777"/>
    </source>
</evidence>
<gene>
    <name evidence="6" type="ORF">GCM10009838_77730</name>
</gene>
<comment type="caution">
    <text evidence="6">The sequence shown here is derived from an EMBL/GenBank/DDBJ whole genome shotgun (WGS) entry which is preliminary data.</text>
</comment>
<dbReference type="EMBL" id="BAAAQM010000069">
    <property type="protein sequence ID" value="GAA2000637.1"/>
    <property type="molecule type" value="Genomic_DNA"/>
</dbReference>
<dbReference type="InterPro" id="IPR003594">
    <property type="entry name" value="HATPase_dom"/>
</dbReference>
<organism evidence="6 7">
    <name type="scientific">Catenulispora subtropica</name>
    <dbReference type="NCBI Taxonomy" id="450798"/>
    <lineage>
        <taxon>Bacteria</taxon>
        <taxon>Bacillati</taxon>
        <taxon>Actinomycetota</taxon>
        <taxon>Actinomycetes</taxon>
        <taxon>Catenulisporales</taxon>
        <taxon>Catenulisporaceae</taxon>
        <taxon>Catenulispora</taxon>
    </lineage>
</organism>
<feature type="domain" description="Histidine kinase/HSP90-like ATPase" evidence="5">
    <location>
        <begin position="481"/>
        <end position="571"/>
    </location>
</feature>
<dbReference type="SMART" id="SM00387">
    <property type="entry name" value="HATPase_c"/>
    <property type="match status" value="1"/>
</dbReference>
<dbReference type="Pfam" id="PF01590">
    <property type="entry name" value="GAF"/>
    <property type="match status" value="1"/>
</dbReference>
<feature type="domain" description="GAF" evidence="4">
    <location>
        <begin position="54"/>
        <end position="203"/>
    </location>
</feature>
<accession>A0ABP5EM03</accession>
<evidence type="ECO:0000313" key="7">
    <source>
        <dbReference type="Proteomes" id="UP001499854"/>
    </source>
</evidence>
<dbReference type="InterPro" id="IPR029016">
    <property type="entry name" value="GAF-like_dom_sf"/>
</dbReference>
<dbReference type="SUPFAM" id="SSF55781">
    <property type="entry name" value="GAF domain-like"/>
    <property type="match status" value="2"/>
</dbReference>
<evidence type="ECO:0000259" key="4">
    <source>
        <dbReference type="SMART" id="SM00065"/>
    </source>
</evidence>
<proteinExistence type="predicted"/>
<keyword evidence="1" id="KW-0808">Transferase</keyword>
<dbReference type="PANTHER" id="PTHR24421:SF56">
    <property type="entry name" value="OXYGEN SENSOR HISTIDINE KINASE RESPONSE REGULATOR DOST"/>
    <property type="match status" value="1"/>
</dbReference>
<keyword evidence="3" id="KW-0902">Two-component regulatory system</keyword>
<evidence type="ECO:0000313" key="6">
    <source>
        <dbReference type="EMBL" id="GAA2000637.1"/>
    </source>
</evidence>
<dbReference type="InterPro" id="IPR036890">
    <property type="entry name" value="HATPase_C_sf"/>
</dbReference>
<keyword evidence="2 6" id="KW-0418">Kinase</keyword>
<keyword evidence="7" id="KW-1185">Reference proteome</keyword>
<dbReference type="PANTHER" id="PTHR24421">
    <property type="entry name" value="NITRATE/NITRITE SENSOR PROTEIN NARX-RELATED"/>
    <property type="match status" value="1"/>
</dbReference>
<dbReference type="Gene3D" id="1.20.5.1930">
    <property type="match status" value="1"/>
</dbReference>
<dbReference type="SUPFAM" id="SSF55874">
    <property type="entry name" value="ATPase domain of HSP90 chaperone/DNA topoisomerase II/histidine kinase"/>
    <property type="match status" value="1"/>
</dbReference>
<dbReference type="Gene3D" id="3.30.565.10">
    <property type="entry name" value="Histidine kinase-like ATPase, C-terminal domain"/>
    <property type="match status" value="1"/>
</dbReference>
<evidence type="ECO:0000259" key="5">
    <source>
        <dbReference type="SMART" id="SM00387"/>
    </source>
</evidence>
<dbReference type="InterPro" id="IPR011712">
    <property type="entry name" value="Sig_transdc_His_kin_sub3_dim/P"/>
</dbReference>
<dbReference type="CDD" id="cd16917">
    <property type="entry name" value="HATPase_UhpB-NarQ-NarX-like"/>
    <property type="match status" value="1"/>
</dbReference>
<evidence type="ECO:0000256" key="1">
    <source>
        <dbReference type="ARBA" id="ARBA00022679"/>
    </source>
</evidence>
<dbReference type="Proteomes" id="UP001499854">
    <property type="component" value="Unassembled WGS sequence"/>
</dbReference>
<sequence>MVDDAGRARHPLLPQLRFDELIDELVSRLDQVKAARGRVQQLLQGVLAVSGGLDLDQVLHTIIETATDLVEARYGALGVIGGERGDRLERFVTVGLGQEEIDAIGPYPTGMGLLGQLIRHPVPLRLEEIADHPASFGFPDNHPPMRAFLGVPIRVRDEVYGNLYLTEKRGGAAFDADDEALLTALAAAAGVAIDNARLYDEARRRQRWMEATTELTQGLLSGAETLDVLTVLIERVRALAGADLVAVALPDPSGTSLTVQVACGAGAERLRGLTIPVAGSALGEAYASGTARSLAGPSWSTYPAWTDAGLDAAHIAPLGAAGRSRGVLVAAKCTGKLPFDAQVVTVLSDVAAQAAVALELADRRIDAEKLALFADRDRIGRDLHDLAIQRLFAAGMTLQSVLKITEKAAVRDRVSTAVADLDDTIKVIRSTIFALSEHDSPAQLPSLRAQVLQVCQDAADALGFAPAVRFTGPVDFEVPEQAVDHTLAVTREALSNAARHADASKVEVDLATADGLLTLRIADDGVGIPEQGRRSGLANIADRAAELNGEFAIEPRAGGGSVLVWKVPLDEGDAAG</sequence>